<dbReference type="GO" id="GO:0006811">
    <property type="term" value="P:monoatomic ion transport"/>
    <property type="evidence" value="ECO:0007669"/>
    <property type="project" value="UniProtKB-KW"/>
</dbReference>
<evidence type="ECO:0000313" key="16">
    <source>
        <dbReference type="Proteomes" id="UP000521199"/>
    </source>
</evidence>
<dbReference type="InterPro" id="IPR036942">
    <property type="entry name" value="Beta-barrel_TonB_sf"/>
</dbReference>
<evidence type="ECO:0000256" key="8">
    <source>
        <dbReference type="ARBA" id="ARBA00023136"/>
    </source>
</evidence>
<evidence type="ECO:0000256" key="7">
    <source>
        <dbReference type="ARBA" id="ARBA00023077"/>
    </source>
</evidence>
<gene>
    <name evidence="15" type="ORF">HNQ52_001163</name>
</gene>
<evidence type="ECO:0000256" key="10">
    <source>
        <dbReference type="PROSITE-ProRule" id="PRU01360"/>
    </source>
</evidence>
<dbReference type="InterPro" id="IPR012910">
    <property type="entry name" value="Plug_dom"/>
</dbReference>
<dbReference type="Pfam" id="PF07715">
    <property type="entry name" value="Plug"/>
    <property type="match status" value="1"/>
</dbReference>
<protein>
    <submittedName>
        <fullName evidence="15">Vitamin B12 transporter</fullName>
    </submittedName>
</protein>
<comment type="subcellular location">
    <subcellularLocation>
        <location evidence="1 10">Cell outer membrane</location>
        <topology evidence="1 10">Multi-pass membrane protein</topology>
    </subcellularLocation>
</comment>
<evidence type="ECO:0000256" key="12">
    <source>
        <dbReference type="SAM" id="SignalP"/>
    </source>
</evidence>
<evidence type="ECO:0000256" key="3">
    <source>
        <dbReference type="ARBA" id="ARBA00022452"/>
    </source>
</evidence>
<keyword evidence="8 10" id="KW-0472">Membrane</keyword>
<dbReference type="RefSeq" id="WP_183960176.1">
    <property type="nucleotide sequence ID" value="NZ_JACHHP010000002.1"/>
</dbReference>
<feature type="chain" id="PRO_5031491191" evidence="12">
    <location>
        <begin position="22"/>
        <end position="606"/>
    </location>
</feature>
<feature type="signal peptide" evidence="12">
    <location>
        <begin position="1"/>
        <end position="21"/>
    </location>
</feature>
<reference evidence="15 16" key="1">
    <citation type="submission" date="2020-08" db="EMBL/GenBank/DDBJ databases">
        <title>Genomic Encyclopedia of Type Strains, Phase IV (KMG-IV): sequencing the most valuable type-strain genomes for metagenomic binning, comparative biology and taxonomic classification.</title>
        <authorList>
            <person name="Goeker M."/>
        </authorList>
    </citation>
    <scope>NUCLEOTIDE SEQUENCE [LARGE SCALE GENOMIC DNA]</scope>
    <source>
        <strain evidence="15 16">DSM 24163</strain>
    </source>
</reference>
<dbReference type="GO" id="GO:0015889">
    <property type="term" value="P:cobalamin transport"/>
    <property type="evidence" value="ECO:0007669"/>
    <property type="project" value="TreeGrafter"/>
</dbReference>
<evidence type="ECO:0000256" key="6">
    <source>
        <dbReference type="ARBA" id="ARBA00023065"/>
    </source>
</evidence>
<organism evidence="15 16">
    <name type="scientific">Chiayiivirga flava</name>
    <dbReference type="NCBI Taxonomy" id="659595"/>
    <lineage>
        <taxon>Bacteria</taxon>
        <taxon>Pseudomonadati</taxon>
        <taxon>Pseudomonadota</taxon>
        <taxon>Gammaproteobacteria</taxon>
        <taxon>Lysobacterales</taxon>
        <taxon>Lysobacteraceae</taxon>
        <taxon>Chiayiivirga</taxon>
    </lineage>
</organism>
<dbReference type="InterPro" id="IPR037066">
    <property type="entry name" value="Plug_dom_sf"/>
</dbReference>
<accession>A0A7W8D498</accession>
<dbReference type="Gene3D" id="2.40.170.20">
    <property type="entry name" value="TonB-dependent receptor, beta-barrel domain"/>
    <property type="match status" value="1"/>
</dbReference>
<feature type="domain" description="TonB-dependent receptor-like beta-barrel" evidence="13">
    <location>
        <begin position="202"/>
        <end position="577"/>
    </location>
</feature>
<dbReference type="InterPro" id="IPR039426">
    <property type="entry name" value="TonB-dep_rcpt-like"/>
</dbReference>
<keyword evidence="6" id="KW-0406">Ion transport</keyword>
<evidence type="ECO:0000259" key="14">
    <source>
        <dbReference type="Pfam" id="PF07715"/>
    </source>
</evidence>
<evidence type="ECO:0000256" key="2">
    <source>
        <dbReference type="ARBA" id="ARBA00022448"/>
    </source>
</evidence>
<evidence type="ECO:0000313" key="15">
    <source>
        <dbReference type="EMBL" id="MBB5207634.1"/>
    </source>
</evidence>
<keyword evidence="16" id="KW-1185">Reference proteome</keyword>
<evidence type="ECO:0000256" key="1">
    <source>
        <dbReference type="ARBA" id="ARBA00004571"/>
    </source>
</evidence>
<evidence type="ECO:0000256" key="9">
    <source>
        <dbReference type="ARBA" id="ARBA00023237"/>
    </source>
</evidence>
<dbReference type="PANTHER" id="PTHR30069">
    <property type="entry name" value="TONB-DEPENDENT OUTER MEMBRANE RECEPTOR"/>
    <property type="match status" value="1"/>
</dbReference>
<keyword evidence="3 10" id="KW-1134">Transmembrane beta strand</keyword>
<dbReference type="GO" id="GO:0009279">
    <property type="term" value="C:cell outer membrane"/>
    <property type="evidence" value="ECO:0007669"/>
    <property type="project" value="UniProtKB-SubCell"/>
</dbReference>
<evidence type="ECO:0000256" key="4">
    <source>
        <dbReference type="ARBA" id="ARBA00022692"/>
    </source>
</evidence>
<evidence type="ECO:0000259" key="13">
    <source>
        <dbReference type="Pfam" id="PF00593"/>
    </source>
</evidence>
<name>A0A7W8D498_9GAMM</name>
<dbReference type="AlphaFoldDB" id="A0A7W8D498"/>
<keyword evidence="4 10" id="KW-0812">Transmembrane</keyword>
<dbReference type="InterPro" id="IPR000531">
    <property type="entry name" value="Beta-barrel_TonB"/>
</dbReference>
<comment type="caution">
    <text evidence="15">The sequence shown here is derived from an EMBL/GenBank/DDBJ whole genome shotgun (WGS) entry which is preliminary data.</text>
</comment>
<sequence>MRVLKLSLLALGVGVSLSAVAVPAPEPATPQPGVIVTANRLPEAVDDTLAAVSVITREDIEASATNDIVDLLRVVPGVDIVRGGGIGQQASVFLRGANSNHTLVLIDGVRVASLGTGAYAWEHLPVDQIERIEIVRGPRAAVWGADALGGVIQIFTRRNETLDGTLTVGNHDTYGANAGVGTRGERGGFGVRVGYLESRGTNATRPGNFSFDPDRDGFVQRSIGANGDVELGAYTLSANLLRSDDDVEFDAGETAVTQDTLALGLEGPLTDTWTHRVNLAGSREDLETPAFFSAYASRREQADWLHTLTLASNSSLLFGLSYLRERGENIDTFGGDPIYAARRTGRAGFATWHGRAGVLDFEASGRYDDSSVYGSESTVGGAIGWRVTDATRLSLSWNEGYRAPTFNELYSPGFGGLYGGNPLLDPESSRNLEAALDITLSPASRLALRAFRNDVDDLIDFSAPDTFNAINIKRARIDGAEAEWRWAANGWAVTGNATWQSPEDRDTGARLLRRPARKATALVERVFDGGARVGLEGYAASPRPDFGTSLPGYGTLALRGRLPLGAGLSLDGRIENLLDREYTVIDGYTTPGMTALLTLRWDGGAR</sequence>
<evidence type="ECO:0000256" key="11">
    <source>
        <dbReference type="RuleBase" id="RU003357"/>
    </source>
</evidence>
<feature type="domain" description="TonB-dependent receptor plug" evidence="14">
    <location>
        <begin position="46"/>
        <end position="151"/>
    </location>
</feature>
<keyword evidence="5 12" id="KW-0732">Signal</keyword>
<dbReference type="CDD" id="cd01347">
    <property type="entry name" value="ligand_gated_channel"/>
    <property type="match status" value="1"/>
</dbReference>
<dbReference type="PANTHER" id="PTHR30069:SF53">
    <property type="entry name" value="COLICIN I RECEPTOR-RELATED"/>
    <property type="match status" value="1"/>
</dbReference>
<comment type="similarity">
    <text evidence="10 11">Belongs to the TonB-dependent receptor family.</text>
</comment>
<proteinExistence type="inferred from homology"/>
<evidence type="ECO:0000256" key="5">
    <source>
        <dbReference type="ARBA" id="ARBA00022729"/>
    </source>
</evidence>
<dbReference type="PROSITE" id="PS52016">
    <property type="entry name" value="TONB_DEPENDENT_REC_3"/>
    <property type="match status" value="1"/>
</dbReference>
<keyword evidence="9 10" id="KW-0998">Cell outer membrane</keyword>
<dbReference type="Pfam" id="PF00593">
    <property type="entry name" value="TonB_dep_Rec_b-barrel"/>
    <property type="match status" value="1"/>
</dbReference>
<dbReference type="EMBL" id="JACHHP010000002">
    <property type="protein sequence ID" value="MBB5207634.1"/>
    <property type="molecule type" value="Genomic_DNA"/>
</dbReference>
<dbReference type="Gene3D" id="2.170.130.10">
    <property type="entry name" value="TonB-dependent receptor, plug domain"/>
    <property type="match status" value="1"/>
</dbReference>
<dbReference type="SUPFAM" id="SSF56935">
    <property type="entry name" value="Porins"/>
    <property type="match status" value="1"/>
</dbReference>
<dbReference type="Proteomes" id="UP000521199">
    <property type="component" value="Unassembled WGS sequence"/>
</dbReference>
<keyword evidence="7 11" id="KW-0798">TonB box</keyword>
<keyword evidence="2 10" id="KW-0813">Transport</keyword>